<dbReference type="InterPro" id="IPR055259">
    <property type="entry name" value="YkvP/CgeB_Glyco_trans-like"/>
</dbReference>
<feature type="domain" description="Spore protein YkvP/CgeB glycosyl transferase-like" evidence="1">
    <location>
        <begin position="227"/>
        <end position="347"/>
    </location>
</feature>
<gene>
    <name evidence="2" type="ORF">EV681_2677</name>
</gene>
<dbReference type="EMBL" id="SHKO01000002">
    <property type="protein sequence ID" value="RZT94259.1"/>
    <property type="molecule type" value="Genomic_DNA"/>
</dbReference>
<organism evidence="2 3">
    <name type="scientific">Advenella incenata</name>
    <dbReference type="NCBI Taxonomy" id="267800"/>
    <lineage>
        <taxon>Bacteria</taxon>
        <taxon>Pseudomonadati</taxon>
        <taxon>Pseudomonadota</taxon>
        <taxon>Betaproteobacteria</taxon>
        <taxon>Burkholderiales</taxon>
        <taxon>Alcaligenaceae</taxon>
    </lineage>
</organism>
<keyword evidence="2" id="KW-0808">Transferase</keyword>
<dbReference type="AlphaFoldDB" id="A0A4V2FSH0"/>
<name>A0A4V2FSH0_9BURK</name>
<comment type="caution">
    <text evidence="2">The sequence shown here is derived from an EMBL/GenBank/DDBJ whole genome shotgun (WGS) entry which is preliminary data.</text>
</comment>
<evidence type="ECO:0000313" key="3">
    <source>
        <dbReference type="Proteomes" id="UP000293398"/>
    </source>
</evidence>
<reference evidence="2 3" key="1">
    <citation type="submission" date="2019-02" db="EMBL/GenBank/DDBJ databases">
        <title>Genomic Encyclopedia of Type Strains, Phase IV (KMG-IV): sequencing the most valuable type-strain genomes for metagenomic binning, comparative biology and taxonomic classification.</title>
        <authorList>
            <person name="Goeker M."/>
        </authorList>
    </citation>
    <scope>NUCLEOTIDE SEQUENCE [LARGE SCALE GENOMIC DNA]</scope>
    <source>
        <strain evidence="2 3">DSM 23814</strain>
    </source>
</reference>
<keyword evidence="3" id="KW-1185">Reference proteome</keyword>
<evidence type="ECO:0000313" key="2">
    <source>
        <dbReference type="EMBL" id="RZT94259.1"/>
    </source>
</evidence>
<protein>
    <submittedName>
        <fullName evidence="2">Glycosyl transferase family 1</fullName>
    </submittedName>
</protein>
<dbReference type="RefSeq" id="WP_242612248.1">
    <property type="nucleotide sequence ID" value="NZ_SHKO01000002.1"/>
</dbReference>
<evidence type="ECO:0000259" key="1">
    <source>
        <dbReference type="Pfam" id="PF13524"/>
    </source>
</evidence>
<proteinExistence type="predicted"/>
<sequence length="354" mass="40607">MISFLNSLKSPLGGAPILPGGLFAHLKIALISDEFTRVCISQNARVKNLSPLNYKHLLKFWKPDLVFVESAWKGIDESWKFQVAAYPDHPDRNNKALKKLVKYSRKLGIPTVFWNKEDGVHFERFIDSARLFDYIFTVDETCIPRYRQHVAENVHVGTLPFPVQPLFHRFTGFDFKYHTANFVGSYSRHMHDVRRYWQDAAFQACSDSGLGLIVYDRNSDRKAPHYRYPALPSVQVRHVIKHEATAMVYKDNLVTLNVNTIVDSPSMYSRRLIEALACGAVIVSNPSLSMERMFSEFCHVVSTREEMMATFERLKHGPSEDDLARARAGAEFVLANHTWEDRLRQVVETLGLNA</sequence>
<accession>A0A4V2FSH0</accession>
<dbReference type="GO" id="GO:0016740">
    <property type="term" value="F:transferase activity"/>
    <property type="evidence" value="ECO:0007669"/>
    <property type="project" value="UniProtKB-KW"/>
</dbReference>
<dbReference type="Proteomes" id="UP000293398">
    <property type="component" value="Unassembled WGS sequence"/>
</dbReference>
<dbReference type="Pfam" id="PF13524">
    <property type="entry name" value="Glyco_trans_1_2"/>
    <property type="match status" value="1"/>
</dbReference>